<evidence type="ECO:0000313" key="2">
    <source>
        <dbReference type="EMBL" id="BBF85531.1"/>
    </source>
</evidence>
<evidence type="ECO:0000256" key="1">
    <source>
        <dbReference type="ARBA" id="ARBA00010552"/>
    </source>
</evidence>
<dbReference type="InterPro" id="IPR035959">
    <property type="entry name" value="RutC-like_sf"/>
</dbReference>
<dbReference type="GO" id="GO:0019239">
    <property type="term" value="F:deaminase activity"/>
    <property type="evidence" value="ECO:0007669"/>
    <property type="project" value="TreeGrafter"/>
</dbReference>
<comment type="similarity">
    <text evidence="1">Belongs to the RutC family.</text>
</comment>
<reference evidence="3" key="3">
    <citation type="journal article" date="2017" name="Plant Physiol. Biochem.">
        <title>Differential oxidative and antioxidative response of duckweed Lemna minor toward plant growth promoting/inhibiting bacteria.</title>
        <authorList>
            <person name="Ishizawa H."/>
            <person name="Kuroda M."/>
            <person name="Morikawa M."/>
            <person name="Ike M."/>
        </authorList>
    </citation>
    <scope>NUCLEOTIDE SEQUENCE [LARGE SCALE GENOMIC DNA]</scope>
    <source>
        <strain evidence="3">H3</strain>
    </source>
</reference>
<dbReference type="PANTHER" id="PTHR11803">
    <property type="entry name" value="2-IMINOBUTANOATE/2-IMINOPROPANOATE DEAMINASE RIDA"/>
    <property type="match status" value="1"/>
</dbReference>
<dbReference type="InterPro" id="IPR006056">
    <property type="entry name" value="RidA"/>
</dbReference>
<dbReference type="OrthoDB" id="9803101at2"/>
<sequence length="424" mass="44926">MSNYNAVLARNTDKAPQAIGPYSQTVAFSHYNNLSAQLPVDPATGKLVAGGIREQAQQCFANIKAVIDSIGHSLNDVVRISIFLQDIRDLDVVQQVYANFFTGQLPALTTVAVDALPLQALVQVEALVSNGEGTIPHAPQAGDLIKVARNTPKAPCSVLSTQTVAFSHYNNISAQLPIDPDTGALVAGGVQEQTAQCLKNIKTILENIDVPFDDIVKINVFLKDLADTAAVDAVYTTFFPDSAIARAAAYFPARTTIAAAGLPLDALVQIEAVVSHGDGTPPQAVEDRHGIVIQAANTSDAPRSRIATQSVAFSHYNHISAQLPLEAGSGKLVAGDISQQARLCLQHIQTIVESINHSLADVVKVNIFLKNIDDIAAVDSVYRTFFPTGTPARRTVGVVALPQDALIQIDAVVAHAEGTAPKAR</sequence>
<keyword evidence="3" id="KW-1185">Reference proteome</keyword>
<dbReference type="FunFam" id="3.30.1330.40:FF:000001">
    <property type="entry name" value="L-PSP family endoribonuclease"/>
    <property type="match status" value="1"/>
</dbReference>
<dbReference type="NCBIfam" id="TIGR00004">
    <property type="entry name" value="Rid family detoxifying hydrolase"/>
    <property type="match status" value="1"/>
</dbReference>
<proteinExistence type="inferred from homology"/>
<dbReference type="Gene3D" id="3.30.1330.40">
    <property type="entry name" value="RutC-like"/>
    <property type="match status" value="3"/>
</dbReference>
<dbReference type="GO" id="GO:0005829">
    <property type="term" value="C:cytosol"/>
    <property type="evidence" value="ECO:0007669"/>
    <property type="project" value="TreeGrafter"/>
</dbReference>
<dbReference type="KEGG" id="amah:DLM_1915"/>
<protein>
    <submittedName>
        <fullName evidence="2">Endoribonuclease L-PSP</fullName>
    </submittedName>
</protein>
<reference evidence="2 3" key="2">
    <citation type="journal article" date="2017" name="Genome Announc.">
        <title>Draft genome sequence of Aquitalea magnusonii strain H3, a plant growth-promoting bacterium of duckweed Lemna minor.</title>
        <authorList>
            <person name="Ishizawa H."/>
            <person name="Kuroda M."/>
            <person name="Ike M."/>
        </authorList>
    </citation>
    <scope>NUCLEOTIDE SEQUENCE [LARGE SCALE GENOMIC DNA]</scope>
    <source>
        <strain evidence="2 3">H3</strain>
    </source>
</reference>
<dbReference type="AlphaFoldDB" id="A0A3G9GH05"/>
<dbReference type="EMBL" id="AP018823">
    <property type="protein sequence ID" value="BBF85531.1"/>
    <property type="molecule type" value="Genomic_DNA"/>
</dbReference>
<dbReference type="CDD" id="cd00448">
    <property type="entry name" value="YjgF_YER057c_UK114_family"/>
    <property type="match status" value="3"/>
</dbReference>
<dbReference type="Pfam" id="PF01042">
    <property type="entry name" value="Ribonuc_L-PSP"/>
    <property type="match status" value="3"/>
</dbReference>
<reference evidence="3" key="1">
    <citation type="journal article" date="2017" name="Biotechnol. Biofuels">
        <title>Evaluation of environmental bacterial communities as a factor affecting the growth of duckweed Lemna minor.</title>
        <authorList>
            <person name="Ishizawa H."/>
            <person name="Kuroda M."/>
            <person name="Morikawa M."/>
            <person name="Ike M."/>
        </authorList>
    </citation>
    <scope>NUCLEOTIDE SEQUENCE [LARGE SCALE GENOMIC DNA]</scope>
    <source>
        <strain evidence="3">H3</strain>
    </source>
</reference>
<dbReference type="PANTHER" id="PTHR11803:SF58">
    <property type="entry name" value="PROTEIN HMF1-RELATED"/>
    <property type="match status" value="1"/>
</dbReference>
<dbReference type="InterPro" id="IPR006175">
    <property type="entry name" value="YjgF/YER057c/UK114"/>
</dbReference>
<gene>
    <name evidence="2" type="ORF">DLM_1915</name>
</gene>
<organism evidence="2 3">
    <name type="scientific">Aquitalea magnusonii</name>
    <dbReference type="NCBI Taxonomy" id="332411"/>
    <lineage>
        <taxon>Bacteria</taxon>
        <taxon>Pseudomonadati</taxon>
        <taxon>Pseudomonadota</taxon>
        <taxon>Betaproteobacteria</taxon>
        <taxon>Neisseriales</taxon>
        <taxon>Chromobacteriaceae</taxon>
        <taxon>Aquitalea</taxon>
    </lineage>
</organism>
<dbReference type="Proteomes" id="UP000198290">
    <property type="component" value="Chromosome"/>
</dbReference>
<evidence type="ECO:0000313" key="3">
    <source>
        <dbReference type="Proteomes" id="UP000198290"/>
    </source>
</evidence>
<dbReference type="SUPFAM" id="SSF55298">
    <property type="entry name" value="YjgF-like"/>
    <property type="match status" value="3"/>
</dbReference>
<dbReference type="RefSeq" id="WP_089083267.1">
    <property type="nucleotide sequence ID" value="NZ_AP018823.1"/>
</dbReference>
<accession>A0A3G9GH05</accession>
<name>A0A3G9GH05_9NEIS</name>